<dbReference type="Pfam" id="PF19567">
    <property type="entry name" value="CpsB_CapC"/>
    <property type="match status" value="1"/>
</dbReference>
<dbReference type="Proteomes" id="UP000279600">
    <property type="component" value="Chromosome"/>
</dbReference>
<evidence type="ECO:0000256" key="2">
    <source>
        <dbReference type="ARBA" id="ARBA00013064"/>
    </source>
</evidence>
<evidence type="ECO:0000256" key="1">
    <source>
        <dbReference type="ARBA" id="ARBA00005750"/>
    </source>
</evidence>
<dbReference type="PANTHER" id="PTHR39181">
    <property type="entry name" value="TYROSINE-PROTEIN PHOSPHATASE YWQE"/>
    <property type="match status" value="1"/>
</dbReference>
<name>A0A3S9MZT0_9FLAO</name>
<accession>A0A3S9MZT0</accession>
<evidence type="ECO:0000313" key="6">
    <source>
        <dbReference type="Proteomes" id="UP000279600"/>
    </source>
</evidence>
<dbReference type="OrthoDB" id="9788539at2"/>
<evidence type="ECO:0000313" key="5">
    <source>
        <dbReference type="EMBL" id="AZQ44680.1"/>
    </source>
</evidence>
<comment type="catalytic activity">
    <reaction evidence="4">
        <text>O-phospho-L-tyrosyl-[protein] + H2O = L-tyrosyl-[protein] + phosphate</text>
        <dbReference type="Rhea" id="RHEA:10684"/>
        <dbReference type="Rhea" id="RHEA-COMP:10136"/>
        <dbReference type="Rhea" id="RHEA-COMP:20101"/>
        <dbReference type="ChEBI" id="CHEBI:15377"/>
        <dbReference type="ChEBI" id="CHEBI:43474"/>
        <dbReference type="ChEBI" id="CHEBI:46858"/>
        <dbReference type="ChEBI" id="CHEBI:61978"/>
        <dbReference type="EC" id="3.1.3.48"/>
    </reaction>
</comment>
<dbReference type="GO" id="GO:0004725">
    <property type="term" value="F:protein tyrosine phosphatase activity"/>
    <property type="evidence" value="ECO:0007669"/>
    <property type="project" value="UniProtKB-EC"/>
</dbReference>
<dbReference type="KEGG" id="noj:EJ995_10675"/>
<evidence type="ECO:0000256" key="3">
    <source>
        <dbReference type="ARBA" id="ARBA00022801"/>
    </source>
</evidence>
<dbReference type="EC" id="3.1.3.48" evidence="2"/>
<organism evidence="5 6">
    <name type="scientific">Nonlabens ponticola</name>
    <dbReference type="NCBI Taxonomy" id="2496866"/>
    <lineage>
        <taxon>Bacteria</taxon>
        <taxon>Pseudomonadati</taxon>
        <taxon>Bacteroidota</taxon>
        <taxon>Flavobacteriia</taxon>
        <taxon>Flavobacteriales</taxon>
        <taxon>Flavobacteriaceae</taxon>
        <taxon>Nonlabens</taxon>
    </lineage>
</organism>
<dbReference type="InterPro" id="IPR016667">
    <property type="entry name" value="Caps_polysacc_synth_CpsB/CapC"/>
</dbReference>
<protein>
    <recommendedName>
        <fullName evidence="2">protein-tyrosine-phosphatase</fullName>
        <ecNumber evidence="2">3.1.3.48</ecNumber>
    </recommendedName>
</protein>
<reference evidence="5 6" key="1">
    <citation type="submission" date="2018-12" db="EMBL/GenBank/DDBJ databases">
        <title>Complete genome of Nonlabens sp. MJ115.</title>
        <authorList>
            <person name="Choi H.S."/>
            <person name="Jung J."/>
        </authorList>
    </citation>
    <scope>NUCLEOTIDE SEQUENCE [LARGE SCALE GENOMIC DNA]</scope>
    <source>
        <strain evidence="5 6">MJ115</strain>
    </source>
</reference>
<comment type="similarity">
    <text evidence="1">Belongs to the metallo-dependent hydrolases superfamily. CpsB/CapC family.</text>
</comment>
<dbReference type="GO" id="GO:0030145">
    <property type="term" value="F:manganese ion binding"/>
    <property type="evidence" value="ECO:0007669"/>
    <property type="project" value="InterPro"/>
</dbReference>
<dbReference type="SUPFAM" id="SSF89550">
    <property type="entry name" value="PHP domain-like"/>
    <property type="match status" value="1"/>
</dbReference>
<evidence type="ECO:0000256" key="4">
    <source>
        <dbReference type="ARBA" id="ARBA00051722"/>
    </source>
</evidence>
<gene>
    <name evidence="5" type="ORF">EJ995_10675</name>
</gene>
<dbReference type="InterPro" id="IPR016195">
    <property type="entry name" value="Pol/histidinol_Pase-like"/>
</dbReference>
<dbReference type="AlphaFoldDB" id="A0A3S9MZT0"/>
<dbReference type="EMBL" id="CP034549">
    <property type="protein sequence ID" value="AZQ44680.1"/>
    <property type="molecule type" value="Genomic_DNA"/>
</dbReference>
<keyword evidence="3" id="KW-0378">Hydrolase</keyword>
<keyword evidence="6" id="KW-1185">Reference proteome</keyword>
<dbReference type="PANTHER" id="PTHR39181:SF1">
    <property type="entry name" value="TYROSINE-PROTEIN PHOSPHATASE YWQE"/>
    <property type="match status" value="1"/>
</dbReference>
<dbReference type="PIRSF" id="PIRSF016557">
    <property type="entry name" value="Caps_synth_CpsB"/>
    <property type="match status" value="1"/>
</dbReference>
<proteinExistence type="inferred from homology"/>
<dbReference type="Gene3D" id="3.20.20.140">
    <property type="entry name" value="Metal-dependent hydrolases"/>
    <property type="match status" value="1"/>
</dbReference>
<sequence length="243" mass="28150">MLFFFKKYFVADLLHDAVDMHNHVLPAIDDGSPDIDTTGEMLDLYAQLGFSKIYATPHTMEDYYSNDVKSISDCYKKTIDALKNHEHASLLSQPASEYMMDASFEKLLDQGNYMTLPDEHLLFEFSYFQKPIQAEELIFKMQQLDLKPILAHPERYRYLKIQDIIDLKNRGCKLQLNLLSLSGHYGKDAFEKSKNLLQNGKFDLVATDAHKPAHLEKIKELMVKKSIHNDLKRLLDVQSDVFK</sequence>